<dbReference type="KEGG" id="ccot:CCAX7_39800"/>
<protein>
    <submittedName>
        <fullName evidence="1">MarR family transcriptional regulator</fullName>
    </submittedName>
</protein>
<keyword evidence="2" id="KW-1185">Reference proteome</keyword>
<dbReference type="AlphaFoldDB" id="A0A402D4W2"/>
<dbReference type="PANTHER" id="PTHR39515">
    <property type="entry name" value="CONSERVED PROTEIN"/>
    <property type="match status" value="1"/>
</dbReference>
<evidence type="ECO:0000313" key="1">
    <source>
        <dbReference type="EMBL" id="BDI31929.1"/>
    </source>
</evidence>
<dbReference type="Pfam" id="PF12802">
    <property type="entry name" value="MarR_2"/>
    <property type="match status" value="1"/>
</dbReference>
<accession>A0A402D4W2</accession>
<dbReference type="Proteomes" id="UP000287394">
    <property type="component" value="Chromosome"/>
</dbReference>
<dbReference type="GO" id="GO:0003700">
    <property type="term" value="F:DNA-binding transcription factor activity"/>
    <property type="evidence" value="ECO:0007669"/>
    <property type="project" value="InterPro"/>
</dbReference>
<gene>
    <name evidence="1" type="ORF">CCAX7_39800</name>
</gene>
<dbReference type="SUPFAM" id="SSF46785">
    <property type="entry name" value="Winged helix' DNA-binding domain"/>
    <property type="match status" value="1"/>
</dbReference>
<dbReference type="InterPro" id="IPR052526">
    <property type="entry name" value="HTH-type_Bedaq_tolerance"/>
</dbReference>
<dbReference type="PROSITE" id="PS50995">
    <property type="entry name" value="HTH_MARR_2"/>
    <property type="match status" value="1"/>
</dbReference>
<dbReference type="InterPro" id="IPR036388">
    <property type="entry name" value="WH-like_DNA-bd_sf"/>
</dbReference>
<organism evidence="1 2">
    <name type="scientific">Capsulimonas corticalis</name>
    <dbReference type="NCBI Taxonomy" id="2219043"/>
    <lineage>
        <taxon>Bacteria</taxon>
        <taxon>Bacillati</taxon>
        <taxon>Armatimonadota</taxon>
        <taxon>Armatimonadia</taxon>
        <taxon>Capsulimonadales</taxon>
        <taxon>Capsulimonadaceae</taxon>
        <taxon>Capsulimonas</taxon>
    </lineage>
</organism>
<dbReference type="EMBL" id="AP025739">
    <property type="protein sequence ID" value="BDI31929.1"/>
    <property type="molecule type" value="Genomic_DNA"/>
</dbReference>
<sequence>MRRARAAGGAYDLSWTQAMVMARLDRHGPATIADLARAEGMKPQSMGATIAALEELGMVERAPHPTDGRQMNIALTAEGAAVRSSSQNAKRTWLAHAIAQLDDEEQKTLFDAGEIIKRLAES</sequence>
<name>A0A402D4W2_9BACT</name>
<dbReference type="Gene3D" id="1.10.287.100">
    <property type="match status" value="1"/>
</dbReference>
<dbReference type="PANTHER" id="PTHR39515:SF2">
    <property type="entry name" value="HTH-TYPE TRANSCRIPTIONAL REGULATOR RV0880"/>
    <property type="match status" value="1"/>
</dbReference>
<evidence type="ECO:0000313" key="2">
    <source>
        <dbReference type="Proteomes" id="UP000287394"/>
    </source>
</evidence>
<dbReference type="Gene3D" id="1.10.10.10">
    <property type="entry name" value="Winged helix-like DNA-binding domain superfamily/Winged helix DNA-binding domain"/>
    <property type="match status" value="1"/>
</dbReference>
<proteinExistence type="predicted"/>
<dbReference type="InterPro" id="IPR000835">
    <property type="entry name" value="HTH_MarR-typ"/>
</dbReference>
<dbReference type="SMART" id="SM00347">
    <property type="entry name" value="HTH_MARR"/>
    <property type="match status" value="1"/>
</dbReference>
<dbReference type="InterPro" id="IPR036390">
    <property type="entry name" value="WH_DNA-bd_sf"/>
</dbReference>
<reference evidence="1 2" key="1">
    <citation type="journal article" date="2019" name="Int. J. Syst. Evol. Microbiol.">
        <title>Capsulimonas corticalis gen. nov., sp. nov., an aerobic capsulated bacterium, of a novel bacterial order, Capsulimonadales ord. nov., of the class Armatimonadia of the phylum Armatimonadetes.</title>
        <authorList>
            <person name="Li J."/>
            <person name="Kudo C."/>
            <person name="Tonouchi A."/>
        </authorList>
    </citation>
    <scope>NUCLEOTIDE SEQUENCE [LARGE SCALE GENOMIC DNA]</scope>
    <source>
        <strain evidence="1 2">AX-7</strain>
    </source>
</reference>